<dbReference type="PANTHER" id="PTHR35560">
    <property type="entry name" value="BLL0132 PROTEIN"/>
    <property type="match status" value="1"/>
</dbReference>
<keyword evidence="4" id="KW-1185">Reference proteome</keyword>
<organism evidence="3 4">
    <name type="scientific">Tilletia horrida</name>
    <dbReference type="NCBI Taxonomy" id="155126"/>
    <lineage>
        <taxon>Eukaryota</taxon>
        <taxon>Fungi</taxon>
        <taxon>Dikarya</taxon>
        <taxon>Basidiomycota</taxon>
        <taxon>Ustilaginomycotina</taxon>
        <taxon>Exobasidiomycetes</taxon>
        <taxon>Tilletiales</taxon>
        <taxon>Tilletiaceae</taxon>
        <taxon>Tilletia</taxon>
    </lineage>
</organism>
<dbReference type="EMBL" id="JAPDMQ010000214">
    <property type="protein sequence ID" value="KAK0530459.1"/>
    <property type="molecule type" value="Genomic_DNA"/>
</dbReference>
<evidence type="ECO:0000313" key="3">
    <source>
        <dbReference type="EMBL" id="KAK0530459.1"/>
    </source>
</evidence>
<sequence length="457" mass="49227">MRVSLSALSAAAAFTLLAAAPAPAAAATACSTPSQKHTGAAGRSYTTYSYPSASFGPNGGWKSLPGPDKVCGAVLHRNLKLPNASPDLTIPVYESDIENPAGVLRIVIGSEAKGRDAWTYWTSLNNAKKKAYADNSYITSHKQIVVIVPQFLSPKDRMDGSASDTDLVFHSSTWADGMNGINPKKLGAESVSSFDVIDAIVKYATAKYPNAQRVVFGGHSMGAQFVQRYAAFRHDGQRDMHFAVMNPGTYVYFNHSRISWNKKASCPAYDDYKMGISKREGAAATPPYANADIASLGRTGLTTRIASRNVHLLVGANDNGAGDYSCEAYAQGSSHRNRGQLYLQSIVQSLPANSAALRRAGGPSALNRSQGPGQSGIPQKWTWDIVSPCTHNEVCMFNSAQGQKRLYLDGFPRTGGKRDVDSADDDNDVDEERAFSQRRVVKRASVKPHVHAVHHSE</sequence>
<dbReference type="AlphaFoldDB" id="A0AAN6GAK2"/>
<gene>
    <name evidence="3" type="ORF">OC842_003928</name>
</gene>
<dbReference type="SUPFAM" id="SSF53474">
    <property type="entry name" value="alpha/beta-Hydrolases"/>
    <property type="match status" value="1"/>
</dbReference>
<feature type="signal peptide" evidence="2">
    <location>
        <begin position="1"/>
        <end position="26"/>
    </location>
</feature>
<feature type="chain" id="PRO_5042972377" description="Fungal lipase-like domain-containing protein" evidence="2">
    <location>
        <begin position="27"/>
        <end position="457"/>
    </location>
</feature>
<evidence type="ECO:0000313" key="4">
    <source>
        <dbReference type="Proteomes" id="UP001176521"/>
    </source>
</evidence>
<comment type="caution">
    <text evidence="3">The sequence shown here is derived from an EMBL/GenBank/DDBJ whole genome shotgun (WGS) entry which is preliminary data.</text>
</comment>
<evidence type="ECO:0000256" key="1">
    <source>
        <dbReference type="SAM" id="MobiDB-lite"/>
    </source>
</evidence>
<dbReference type="PANTHER" id="PTHR35560:SF3">
    <property type="entry name" value="PEPTIDASE S9 PROLYL OLIGOPEPTIDASE CATALYTIC DOMAIN-CONTAINING PROTEIN"/>
    <property type="match status" value="1"/>
</dbReference>
<evidence type="ECO:0008006" key="5">
    <source>
        <dbReference type="Google" id="ProtNLM"/>
    </source>
</evidence>
<accession>A0AAN6GAK2</accession>
<name>A0AAN6GAK2_9BASI</name>
<feature type="region of interest" description="Disordered" evidence="1">
    <location>
        <begin position="412"/>
        <end position="437"/>
    </location>
</feature>
<reference evidence="3" key="1">
    <citation type="journal article" date="2023" name="PhytoFront">
        <title>Draft Genome Resources of Seven Strains of Tilletia horrida, Causal Agent of Kernel Smut of Rice.</title>
        <authorList>
            <person name="Khanal S."/>
            <person name="Antony Babu S."/>
            <person name="Zhou X.G."/>
        </authorList>
    </citation>
    <scope>NUCLEOTIDE SEQUENCE</scope>
    <source>
        <strain evidence="3">TX3</strain>
    </source>
</reference>
<protein>
    <recommendedName>
        <fullName evidence="5">Fungal lipase-like domain-containing protein</fullName>
    </recommendedName>
</protein>
<evidence type="ECO:0000256" key="2">
    <source>
        <dbReference type="SAM" id="SignalP"/>
    </source>
</evidence>
<proteinExistence type="predicted"/>
<dbReference type="PROSITE" id="PS51257">
    <property type="entry name" value="PROKAR_LIPOPROTEIN"/>
    <property type="match status" value="1"/>
</dbReference>
<dbReference type="InterPro" id="IPR029058">
    <property type="entry name" value="AB_hydrolase_fold"/>
</dbReference>
<dbReference type="Gene3D" id="3.40.50.1820">
    <property type="entry name" value="alpha/beta hydrolase"/>
    <property type="match status" value="1"/>
</dbReference>
<feature type="compositionally biased region" description="Acidic residues" evidence="1">
    <location>
        <begin position="422"/>
        <end position="431"/>
    </location>
</feature>
<feature type="region of interest" description="Disordered" evidence="1">
    <location>
        <begin position="359"/>
        <end position="379"/>
    </location>
</feature>
<dbReference type="Proteomes" id="UP001176521">
    <property type="component" value="Unassembled WGS sequence"/>
</dbReference>
<keyword evidence="2" id="KW-0732">Signal</keyword>